<name>E9G8P3_DAPPU</name>
<dbReference type="KEGG" id="dpx:DAPPUDRAFT_239226"/>
<proteinExistence type="predicted"/>
<accession>E9G8P3</accession>
<evidence type="ECO:0000256" key="1">
    <source>
        <dbReference type="SAM" id="MobiDB-lite"/>
    </source>
</evidence>
<dbReference type="Proteomes" id="UP000000305">
    <property type="component" value="Unassembled WGS sequence"/>
</dbReference>
<dbReference type="HOGENOM" id="CLU_2724758_0_0_1"/>
<reference evidence="2 3" key="1">
    <citation type="journal article" date="2011" name="Science">
        <title>The ecoresponsive genome of Daphnia pulex.</title>
        <authorList>
            <person name="Colbourne J.K."/>
            <person name="Pfrender M.E."/>
            <person name="Gilbert D."/>
            <person name="Thomas W.K."/>
            <person name="Tucker A."/>
            <person name="Oakley T.H."/>
            <person name="Tokishita S."/>
            <person name="Aerts A."/>
            <person name="Arnold G.J."/>
            <person name="Basu M.K."/>
            <person name="Bauer D.J."/>
            <person name="Caceres C.E."/>
            <person name="Carmel L."/>
            <person name="Casola C."/>
            <person name="Choi J.H."/>
            <person name="Detter J.C."/>
            <person name="Dong Q."/>
            <person name="Dusheyko S."/>
            <person name="Eads B.D."/>
            <person name="Frohlich T."/>
            <person name="Geiler-Samerotte K.A."/>
            <person name="Gerlach D."/>
            <person name="Hatcher P."/>
            <person name="Jogdeo S."/>
            <person name="Krijgsveld J."/>
            <person name="Kriventseva E.V."/>
            <person name="Kultz D."/>
            <person name="Laforsch C."/>
            <person name="Lindquist E."/>
            <person name="Lopez J."/>
            <person name="Manak J.R."/>
            <person name="Muller J."/>
            <person name="Pangilinan J."/>
            <person name="Patwardhan R.P."/>
            <person name="Pitluck S."/>
            <person name="Pritham E.J."/>
            <person name="Rechtsteiner A."/>
            <person name="Rho M."/>
            <person name="Rogozin I.B."/>
            <person name="Sakarya O."/>
            <person name="Salamov A."/>
            <person name="Schaack S."/>
            <person name="Shapiro H."/>
            <person name="Shiga Y."/>
            <person name="Skalitzky C."/>
            <person name="Smith Z."/>
            <person name="Souvorov A."/>
            <person name="Sung W."/>
            <person name="Tang Z."/>
            <person name="Tsuchiya D."/>
            <person name="Tu H."/>
            <person name="Vos H."/>
            <person name="Wang M."/>
            <person name="Wolf Y.I."/>
            <person name="Yamagata H."/>
            <person name="Yamada T."/>
            <person name="Ye Y."/>
            <person name="Shaw J.R."/>
            <person name="Andrews J."/>
            <person name="Crease T.J."/>
            <person name="Tang H."/>
            <person name="Lucas S.M."/>
            <person name="Robertson H.M."/>
            <person name="Bork P."/>
            <person name="Koonin E.V."/>
            <person name="Zdobnov E.M."/>
            <person name="Grigoriev I.V."/>
            <person name="Lynch M."/>
            <person name="Boore J.L."/>
        </authorList>
    </citation>
    <scope>NUCLEOTIDE SEQUENCE [LARGE SCALE GENOMIC DNA]</scope>
</reference>
<evidence type="ECO:0000313" key="3">
    <source>
        <dbReference type="Proteomes" id="UP000000305"/>
    </source>
</evidence>
<feature type="region of interest" description="Disordered" evidence="1">
    <location>
        <begin position="53"/>
        <end position="72"/>
    </location>
</feature>
<gene>
    <name evidence="2" type="ORF">DAPPUDRAFT_239226</name>
</gene>
<protein>
    <submittedName>
        <fullName evidence="2">Uncharacterized protein</fullName>
    </submittedName>
</protein>
<dbReference type="InParanoid" id="E9G8P3"/>
<keyword evidence="3" id="KW-1185">Reference proteome</keyword>
<dbReference type="EMBL" id="GL732535">
    <property type="protein sequence ID" value="EFX84233.1"/>
    <property type="molecule type" value="Genomic_DNA"/>
</dbReference>
<organism evidence="2 3">
    <name type="scientific">Daphnia pulex</name>
    <name type="common">Water flea</name>
    <dbReference type="NCBI Taxonomy" id="6669"/>
    <lineage>
        <taxon>Eukaryota</taxon>
        <taxon>Metazoa</taxon>
        <taxon>Ecdysozoa</taxon>
        <taxon>Arthropoda</taxon>
        <taxon>Crustacea</taxon>
        <taxon>Branchiopoda</taxon>
        <taxon>Diplostraca</taxon>
        <taxon>Cladocera</taxon>
        <taxon>Anomopoda</taxon>
        <taxon>Daphniidae</taxon>
        <taxon>Daphnia</taxon>
    </lineage>
</organism>
<sequence>MAPEAAKVIHQFQKKTYIGNNETLLFLRPAVVIDMLTASTTCVTFQVGASAPVSRSSRQPSGEPPVKAEECL</sequence>
<evidence type="ECO:0000313" key="2">
    <source>
        <dbReference type="EMBL" id="EFX84233.1"/>
    </source>
</evidence>
<dbReference type="AlphaFoldDB" id="E9G8P3"/>